<protein>
    <submittedName>
        <fullName evidence="2 4">Expressed protein</fullName>
    </submittedName>
</protein>
<dbReference type="WBParaSite" id="EgrG_000357900">
    <property type="protein sequence ID" value="EgrG_000357900"/>
    <property type="gene ID" value="EgrG_000357900"/>
</dbReference>
<organism evidence="2">
    <name type="scientific">Echinococcus granulosus</name>
    <name type="common">Hydatid tapeworm</name>
    <dbReference type="NCBI Taxonomy" id="6210"/>
    <lineage>
        <taxon>Eukaryota</taxon>
        <taxon>Metazoa</taxon>
        <taxon>Spiralia</taxon>
        <taxon>Lophotrochozoa</taxon>
        <taxon>Platyhelminthes</taxon>
        <taxon>Cestoda</taxon>
        <taxon>Eucestoda</taxon>
        <taxon>Cyclophyllidea</taxon>
        <taxon>Taeniidae</taxon>
        <taxon>Echinococcus</taxon>
        <taxon>Echinococcus granulosus group</taxon>
    </lineage>
</organism>
<accession>A0A068WXJ4</accession>
<name>A0A068WXJ4_ECHGR</name>
<dbReference type="Proteomes" id="UP000492820">
    <property type="component" value="Unassembled WGS sequence"/>
</dbReference>
<sequence>MTMLSQQLLPPISPSISLRALPTPGDHHLSVPHGPTDHSRQEALSHYLPTYLNANASQRNSTVAEWN</sequence>
<feature type="region of interest" description="Disordered" evidence="1">
    <location>
        <begin position="1"/>
        <end position="40"/>
    </location>
</feature>
<feature type="compositionally biased region" description="Basic and acidic residues" evidence="1">
    <location>
        <begin position="25"/>
        <end position="40"/>
    </location>
</feature>
<gene>
    <name evidence="2" type="ORF">EgrG_000357900</name>
</gene>
<reference evidence="4" key="3">
    <citation type="submission" date="2020-10" db="UniProtKB">
        <authorList>
            <consortium name="WormBaseParasite"/>
        </authorList>
    </citation>
    <scope>IDENTIFICATION</scope>
</reference>
<reference evidence="2 3" key="1">
    <citation type="journal article" date="2013" name="Nature">
        <title>The genomes of four tapeworm species reveal adaptations to parasitism.</title>
        <authorList>
            <person name="Tsai I.J."/>
            <person name="Zarowiecki M."/>
            <person name="Holroyd N."/>
            <person name="Garciarrubio A."/>
            <person name="Sanchez-Flores A."/>
            <person name="Brooks K.L."/>
            <person name="Tracey A."/>
            <person name="Bobes R.J."/>
            <person name="Fragoso G."/>
            <person name="Sciutto E."/>
            <person name="Aslett M."/>
            <person name="Beasley H."/>
            <person name="Bennett H.M."/>
            <person name="Cai J."/>
            <person name="Camicia F."/>
            <person name="Clark R."/>
            <person name="Cucher M."/>
            <person name="De Silva N."/>
            <person name="Day T.A."/>
            <person name="Deplazes P."/>
            <person name="Estrada K."/>
            <person name="Fernandez C."/>
            <person name="Holland P.W."/>
            <person name="Hou J."/>
            <person name="Hu S."/>
            <person name="Huckvale T."/>
            <person name="Hung S.S."/>
            <person name="Kamenetzky L."/>
            <person name="Keane J.A."/>
            <person name="Kiss F."/>
            <person name="Koziol U."/>
            <person name="Lambert O."/>
            <person name="Liu K."/>
            <person name="Luo X."/>
            <person name="Luo Y."/>
            <person name="Macchiaroli N."/>
            <person name="Nichol S."/>
            <person name="Paps J."/>
            <person name="Parkinson J."/>
            <person name="Pouchkina-Stantcheva N."/>
            <person name="Riddiford N."/>
            <person name="Rosenzvit M."/>
            <person name="Salinas G."/>
            <person name="Wasmuth J.D."/>
            <person name="Zamanian M."/>
            <person name="Zheng Y."/>
            <person name="Cai X."/>
            <person name="Soberon X."/>
            <person name="Olson P.D."/>
            <person name="Laclette J.P."/>
            <person name="Brehm K."/>
            <person name="Berriman M."/>
            <person name="Garciarrubio A."/>
            <person name="Bobes R.J."/>
            <person name="Fragoso G."/>
            <person name="Sanchez-Flores A."/>
            <person name="Estrada K."/>
            <person name="Cevallos M.A."/>
            <person name="Morett E."/>
            <person name="Gonzalez V."/>
            <person name="Portillo T."/>
            <person name="Ochoa-Leyva A."/>
            <person name="Jose M.V."/>
            <person name="Sciutto E."/>
            <person name="Landa A."/>
            <person name="Jimenez L."/>
            <person name="Valdes V."/>
            <person name="Carrero J.C."/>
            <person name="Larralde C."/>
            <person name="Morales-Montor J."/>
            <person name="Limon-Lason J."/>
            <person name="Soberon X."/>
            <person name="Laclette J.P."/>
        </authorList>
    </citation>
    <scope>NUCLEOTIDE SEQUENCE [LARGE SCALE GENOMIC DNA]</scope>
</reference>
<evidence type="ECO:0000256" key="1">
    <source>
        <dbReference type="SAM" id="MobiDB-lite"/>
    </source>
</evidence>
<dbReference type="EMBL" id="LK028586">
    <property type="protein sequence ID" value="CDS22373.1"/>
    <property type="molecule type" value="Genomic_DNA"/>
</dbReference>
<evidence type="ECO:0000313" key="4">
    <source>
        <dbReference type="WBParaSite" id="EgrG_000357900"/>
    </source>
</evidence>
<reference evidence="2" key="2">
    <citation type="submission" date="2014-06" db="EMBL/GenBank/DDBJ databases">
        <authorList>
            <person name="Aslett M."/>
        </authorList>
    </citation>
    <scope>NUCLEOTIDE SEQUENCE</scope>
</reference>
<proteinExistence type="predicted"/>
<dbReference type="AlphaFoldDB" id="A0A068WXJ4"/>
<evidence type="ECO:0000313" key="3">
    <source>
        <dbReference type="Proteomes" id="UP000492820"/>
    </source>
</evidence>
<evidence type="ECO:0000313" key="2">
    <source>
        <dbReference type="EMBL" id="CDS22373.1"/>
    </source>
</evidence>